<evidence type="ECO:0000313" key="2">
    <source>
        <dbReference type="EMBL" id="KKN34718.1"/>
    </source>
</evidence>
<reference evidence="2" key="1">
    <citation type="journal article" date="2015" name="Nature">
        <title>Complex archaea that bridge the gap between prokaryotes and eukaryotes.</title>
        <authorList>
            <person name="Spang A."/>
            <person name="Saw J.H."/>
            <person name="Jorgensen S.L."/>
            <person name="Zaremba-Niedzwiedzka K."/>
            <person name="Martijn J."/>
            <person name="Lind A.E."/>
            <person name="van Eijk R."/>
            <person name="Schleper C."/>
            <person name="Guy L."/>
            <person name="Ettema T.J."/>
        </authorList>
    </citation>
    <scope>NUCLEOTIDE SEQUENCE</scope>
</reference>
<protein>
    <submittedName>
        <fullName evidence="2">Uncharacterized protein</fullName>
    </submittedName>
</protein>
<comment type="caution">
    <text evidence="2">The sequence shown here is derived from an EMBL/GenBank/DDBJ whole genome shotgun (WGS) entry which is preliminary data.</text>
</comment>
<organism evidence="2">
    <name type="scientific">marine sediment metagenome</name>
    <dbReference type="NCBI Taxonomy" id="412755"/>
    <lineage>
        <taxon>unclassified sequences</taxon>
        <taxon>metagenomes</taxon>
        <taxon>ecological metagenomes</taxon>
    </lineage>
</organism>
<name>A0A0F9SZM0_9ZZZZ</name>
<dbReference type="AlphaFoldDB" id="A0A0F9SZM0"/>
<gene>
    <name evidence="2" type="ORF">LCGC14_0791000</name>
</gene>
<dbReference type="EMBL" id="LAZR01002089">
    <property type="protein sequence ID" value="KKN34718.1"/>
    <property type="molecule type" value="Genomic_DNA"/>
</dbReference>
<accession>A0A0F9SZM0</accession>
<sequence>MITVKPLGGSHAACAIASNRVSGAGIAGGAVRRHGGAVQRTGPVRTQVPDEHSGKGCKVGVG</sequence>
<proteinExistence type="predicted"/>
<evidence type="ECO:0000256" key="1">
    <source>
        <dbReference type="SAM" id="MobiDB-lite"/>
    </source>
</evidence>
<feature type="region of interest" description="Disordered" evidence="1">
    <location>
        <begin position="34"/>
        <end position="62"/>
    </location>
</feature>